<evidence type="ECO:0000313" key="3">
    <source>
        <dbReference type="Proteomes" id="UP001059252"/>
    </source>
</evidence>
<dbReference type="EMBL" id="CP102734">
    <property type="protein sequence ID" value="UVD81954.1"/>
    <property type="molecule type" value="Genomic_DNA"/>
</dbReference>
<keyword evidence="3" id="KW-1185">Reference proteome</keyword>
<dbReference type="Proteomes" id="UP001059252">
    <property type="component" value="Chromosome"/>
</dbReference>
<sequence>MFGQKYKYKIIVLNDKTFLGIYRDKEIIEYKILIKKLEKEYITDKINIFLAGQLKNKLQIFHDTYQKIMKVPEHKINIRKKKNSWATNHVNKKNIYYNFKLVHHDLEKIKYVVAHELAHYFEANHSKKFWEIVEKYEINWKKIRKRLNKGE</sequence>
<gene>
    <name evidence="2" type="ORF">NV226_01450</name>
</gene>
<proteinExistence type="predicted"/>
<protein>
    <submittedName>
        <fullName evidence="2">M48 family metallopeptidase</fullName>
    </submittedName>
</protein>
<dbReference type="RefSeq" id="WP_258211128.1">
    <property type="nucleotide sequence ID" value="NZ_CP102734.1"/>
</dbReference>
<organism evidence="2 3">
    <name type="scientific">Mycoplasma iguanae</name>
    <dbReference type="NCBI Taxonomy" id="292461"/>
    <lineage>
        <taxon>Bacteria</taxon>
        <taxon>Bacillati</taxon>
        <taxon>Mycoplasmatota</taxon>
        <taxon>Mollicutes</taxon>
        <taxon>Mycoplasmataceae</taxon>
        <taxon>Mycoplasma</taxon>
    </lineage>
</organism>
<dbReference type="CDD" id="cd07344">
    <property type="entry name" value="M48_yhfN_like"/>
    <property type="match status" value="1"/>
</dbReference>
<dbReference type="InterPro" id="IPR002725">
    <property type="entry name" value="YgjP-like_metallopeptidase"/>
</dbReference>
<dbReference type="Gene3D" id="3.30.2010.10">
    <property type="entry name" value="Metalloproteases ('zincins'), catalytic domain"/>
    <property type="match status" value="1"/>
</dbReference>
<accession>A0ABY5RB06</accession>
<dbReference type="InterPro" id="IPR053136">
    <property type="entry name" value="UTP_pyrophosphatase-like"/>
</dbReference>
<evidence type="ECO:0000259" key="1">
    <source>
        <dbReference type="Pfam" id="PF01863"/>
    </source>
</evidence>
<name>A0ABY5RB06_9MOLU</name>
<reference evidence="2" key="1">
    <citation type="submission" date="2022-08" db="EMBL/GenBank/DDBJ databases">
        <title>Complete genome of Mycoplasma iguanae type strain 2327.</title>
        <authorList>
            <person name="Spergser J."/>
        </authorList>
    </citation>
    <scope>NUCLEOTIDE SEQUENCE</scope>
    <source>
        <strain evidence="2">2327</strain>
    </source>
</reference>
<dbReference type="PANTHER" id="PTHR30399:SF1">
    <property type="entry name" value="UTP PYROPHOSPHATASE"/>
    <property type="match status" value="1"/>
</dbReference>
<evidence type="ECO:0000313" key="2">
    <source>
        <dbReference type="EMBL" id="UVD81954.1"/>
    </source>
</evidence>
<dbReference type="PANTHER" id="PTHR30399">
    <property type="entry name" value="UNCHARACTERIZED PROTEIN YGJP"/>
    <property type="match status" value="1"/>
</dbReference>
<dbReference type="Pfam" id="PF01863">
    <property type="entry name" value="YgjP-like"/>
    <property type="match status" value="1"/>
</dbReference>
<feature type="domain" description="YgjP-like metallopeptidase" evidence="1">
    <location>
        <begin position="23"/>
        <end position="149"/>
    </location>
</feature>